<dbReference type="RefSeq" id="WP_123087054.1">
    <property type="nucleotide sequence ID" value="NZ_RIBS01000002.1"/>
</dbReference>
<dbReference type="Proteomes" id="UP000267049">
    <property type="component" value="Unassembled WGS sequence"/>
</dbReference>
<name>A0A3M8SV95_9GAMM</name>
<accession>A0A3M8SV95</accession>
<feature type="region of interest" description="Disordered" evidence="1">
    <location>
        <begin position="271"/>
        <end position="299"/>
    </location>
</feature>
<evidence type="ECO:0000313" key="2">
    <source>
        <dbReference type="EMBL" id="RNF85268.1"/>
    </source>
</evidence>
<protein>
    <submittedName>
        <fullName evidence="2">Uncharacterized protein</fullName>
    </submittedName>
</protein>
<gene>
    <name evidence="2" type="ORF">EER27_05755</name>
</gene>
<reference evidence="2 3" key="1">
    <citation type="submission" date="2018-11" db="EMBL/GenBank/DDBJ databases">
        <title>Lysobacter cryohumiis sp. nov., isolated from soil in the Tianshan Mountains, Xinjiang, China.</title>
        <authorList>
            <person name="Luo Y."/>
            <person name="Sheng H."/>
        </authorList>
    </citation>
    <scope>NUCLEOTIDE SEQUENCE [LARGE SCALE GENOMIC DNA]</scope>
    <source>
        <strain evidence="2 3">ZS60</strain>
    </source>
</reference>
<organism evidence="2 3">
    <name type="scientific">Montanilutibacter psychrotolerans</name>
    <dbReference type="NCBI Taxonomy" id="1327343"/>
    <lineage>
        <taxon>Bacteria</taxon>
        <taxon>Pseudomonadati</taxon>
        <taxon>Pseudomonadota</taxon>
        <taxon>Gammaproteobacteria</taxon>
        <taxon>Lysobacterales</taxon>
        <taxon>Lysobacteraceae</taxon>
        <taxon>Montanilutibacter</taxon>
    </lineage>
</organism>
<evidence type="ECO:0000256" key="1">
    <source>
        <dbReference type="SAM" id="MobiDB-lite"/>
    </source>
</evidence>
<sequence>MGLNLNMPARGAGHRGRAAKVTACLAAVLALAGCDMINEVSSSASQEPDAATAETAAKAEAASGAMTQAMATSLWVQPGAAVAGVGQLEWTERWWKWVGRFPEGRLPYRDPDGALCATAQEGPVWFLAGTDGQSDAKRHCRIPADKYLLVPVMNIVELSGGAGKPARGCEELRASAAKVMDHLSNSLVLLDGRMVGATAGMRIASNGCFDPGRGLFGGGHNVAASDGYWLMLSPLPPGKHVLAISAGYDDKGPLRSLQNFQYELEVDAPGAAAGADSGAGADPSTDPGAGAPKATGSPG</sequence>
<evidence type="ECO:0000313" key="3">
    <source>
        <dbReference type="Proteomes" id="UP000267049"/>
    </source>
</evidence>
<dbReference type="EMBL" id="RIBS01000002">
    <property type="protein sequence ID" value="RNF85268.1"/>
    <property type="molecule type" value="Genomic_DNA"/>
</dbReference>
<dbReference type="AlphaFoldDB" id="A0A3M8SV95"/>
<proteinExistence type="predicted"/>
<keyword evidence="3" id="KW-1185">Reference proteome</keyword>
<dbReference type="OrthoDB" id="5511088at2"/>
<feature type="compositionally biased region" description="Low complexity" evidence="1">
    <location>
        <begin position="271"/>
        <end position="284"/>
    </location>
</feature>
<comment type="caution">
    <text evidence="2">The sequence shown here is derived from an EMBL/GenBank/DDBJ whole genome shotgun (WGS) entry which is preliminary data.</text>
</comment>